<evidence type="ECO:0000256" key="1">
    <source>
        <dbReference type="ARBA" id="ARBA00004123"/>
    </source>
</evidence>
<evidence type="ECO:0000256" key="9">
    <source>
        <dbReference type="ARBA" id="ARBA00023163"/>
    </source>
</evidence>
<dbReference type="FunFam" id="3.40.50.2300:FF:000132">
    <property type="entry name" value="Two-component response regulator"/>
    <property type="match status" value="1"/>
</dbReference>
<evidence type="ECO:0000256" key="7">
    <source>
        <dbReference type="ARBA" id="ARBA00023125"/>
    </source>
</evidence>
<evidence type="ECO:0000256" key="10">
    <source>
        <dbReference type="ARBA" id="ARBA00023242"/>
    </source>
</evidence>
<evidence type="ECO:0000256" key="5">
    <source>
        <dbReference type="ARBA" id="ARBA00023012"/>
    </source>
</evidence>
<dbReference type="GO" id="GO:0005634">
    <property type="term" value="C:nucleus"/>
    <property type="evidence" value="ECO:0007669"/>
    <property type="project" value="UniProtKB-SubCell"/>
</dbReference>
<name>A0A0K9P118_ZOSMR</name>
<dbReference type="STRING" id="29655.A0A0K9P118"/>
<dbReference type="PROSITE" id="PS50110">
    <property type="entry name" value="RESPONSE_REGULATORY"/>
    <property type="match status" value="1"/>
</dbReference>
<keyword evidence="16" id="KW-1185">Reference proteome</keyword>
<dbReference type="CDD" id="cd17584">
    <property type="entry name" value="REC_typeB_ARR-like"/>
    <property type="match status" value="1"/>
</dbReference>
<dbReference type="PANTHER" id="PTHR43874:SF137">
    <property type="entry name" value="TWO-COMPONENT RESPONSE REGULATOR ARR11"/>
    <property type="match status" value="1"/>
</dbReference>
<dbReference type="Gene3D" id="1.10.10.60">
    <property type="entry name" value="Homeodomain-like"/>
    <property type="match status" value="1"/>
</dbReference>
<feature type="domain" description="Response regulatory" evidence="14">
    <location>
        <begin position="21"/>
        <end position="136"/>
    </location>
</feature>
<dbReference type="InterPro" id="IPR006447">
    <property type="entry name" value="Myb_dom_plants"/>
</dbReference>
<evidence type="ECO:0000256" key="8">
    <source>
        <dbReference type="ARBA" id="ARBA00023159"/>
    </source>
</evidence>
<evidence type="ECO:0000256" key="4">
    <source>
        <dbReference type="ARBA" id="ARBA00022864"/>
    </source>
</evidence>
<dbReference type="InterPro" id="IPR017053">
    <property type="entry name" value="Response_reg_B-typ_pln"/>
</dbReference>
<evidence type="ECO:0000256" key="2">
    <source>
        <dbReference type="ARBA" id="ARBA00006015"/>
    </source>
</evidence>
<evidence type="ECO:0000256" key="11">
    <source>
        <dbReference type="PIRNR" id="PIRNR036392"/>
    </source>
</evidence>
<evidence type="ECO:0000256" key="13">
    <source>
        <dbReference type="SAM" id="MobiDB-lite"/>
    </source>
</evidence>
<dbReference type="InterPro" id="IPR045279">
    <property type="entry name" value="ARR-like"/>
</dbReference>
<evidence type="ECO:0000256" key="3">
    <source>
        <dbReference type="ARBA" id="ARBA00022553"/>
    </source>
</evidence>
<dbReference type="AlphaFoldDB" id="A0A0K9P118"/>
<evidence type="ECO:0000259" key="14">
    <source>
        <dbReference type="PROSITE" id="PS50110"/>
    </source>
</evidence>
<evidence type="ECO:0000256" key="12">
    <source>
        <dbReference type="PROSITE-ProRule" id="PRU00169"/>
    </source>
</evidence>
<dbReference type="Pfam" id="PF00249">
    <property type="entry name" value="Myb_DNA-binding"/>
    <property type="match status" value="1"/>
</dbReference>
<keyword evidence="3 12" id="KW-0597">Phosphoprotein</keyword>
<dbReference type="SUPFAM" id="SSF52172">
    <property type="entry name" value="CheY-like"/>
    <property type="match status" value="1"/>
</dbReference>
<dbReference type="GO" id="GO:0003700">
    <property type="term" value="F:DNA-binding transcription factor activity"/>
    <property type="evidence" value="ECO:0007669"/>
    <property type="project" value="UniProtKB-UniRule"/>
</dbReference>
<dbReference type="InterPro" id="IPR009057">
    <property type="entry name" value="Homeodomain-like_sf"/>
</dbReference>
<feature type="modified residue" description="4-aspartylphosphate" evidence="12">
    <location>
        <position position="72"/>
    </location>
</feature>
<sequence>MMEAPSSCSSSRAEAFPAGLRVLVVDDDPTWLKILEKMLRKCSYEVTTCGLARAALEMLRTKRGVFDIVISDVNMPDMDGFKLLEHVGLEMDLPVIMMSVDGETSRVMKGVQHGACDYLLKPVRMKELRNIWQHVFRKKIHEIKEVESHDNSSEEIQFLSNEFAERQQMLYAGDLNSTLKRKDMTENTDIFVDTDVFDHASSVKKARVIWTVDLHQKFVDAVNQIGFDKVGPKKILDLMNVPGITRENVASHLQKYRLYLSRLQKQNYGVTIRGGTTAATQTDTDGLKDTTNFVLQIQKAVSHSSGKRRNHVDTVTKTEVSGDAALKHAAISQLQKDSSIKVFGSTSTKTVIPNSQYQIQMQQQQQHDNHCWNLEGIAAIPFTNYSKHYSNSNQSDYHQHRQQMSTESKQKHNVSDIKSNHSFSKQINLISVQVDHGLLGSKNYGIGVSDEFDQQQNYLFDNLDHPQLQKTVPSSSQYEYLNNIDINSMDIHNYNNSTQITQLQGDMQFDYEFMSMRRM</sequence>
<evidence type="ECO:0000256" key="6">
    <source>
        <dbReference type="ARBA" id="ARBA00023015"/>
    </source>
</evidence>
<proteinExistence type="inferred from homology"/>
<dbReference type="OrthoDB" id="60033at2759"/>
<comment type="similarity">
    <text evidence="2">Belongs to the ARR family. Type-B subfamily.</text>
</comment>
<keyword evidence="6 11" id="KW-0805">Transcription regulation</keyword>
<dbReference type="GO" id="GO:0009736">
    <property type="term" value="P:cytokinin-activated signaling pathway"/>
    <property type="evidence" value="ECO:0007669"/>
    <property type="project" value="UniProtKB-KW"/>
</dbReference>
<protein>
    <recommendedName>
        <fullName evidence="11">Two-component response regulator</fullName>
    </recommendedName>
</protein>
<gene>
    <name evidence="15" type="ORF">ZOSMA_4G02000</name>
</gene>
<dbReference type="GO" id="GO:0003677">
    <property type="term" value="F:DNA binding"/>
    <property type="evidence" value="ECO:0007669"/>
    <property type="project" value="UniProtKB-KW"/>
</dbReference>
<dbReference type="SMART" id="SM00448">
    <property type="entry name" value="REC"/>
    <property type="match status" value="1"/>
</dbReference>
<dbReference type="EMBL" id="LFYR01001430">
    <property type="protein sequence ID" value="KMZ61910.1"/>
    <property type="molecule type" value="Genomic_DNA"/>
</dbReference>
<evidence type="ECO:0000313" key="15">
    <source>
        <dbReference type="EMBL" id="KMZ61910.1"/>
    </source>
</evidence>
<dbReference type="PANTHER" id="PTHR43874">
    <property type="entry name" value="TWO-COMPONENT RESPONSE REGULATOR"/>
    <property type="match status" value="1"/>
</dbReference>
<feature type="compositionally biased region" description="Polar residues" evidence="13">
    <location>
        <begin position="390"/>
        <end position="407"/>
    </location>
</feature>
<dbReference type="Gene3D" id="3.40.50.2300">
    <property type="match status" value="1"/>
</dbReference>
<keyword evidence="7 11" id="KW-0238">DNA-binding</keyword>
<organism evidence="15 16">
    <name type="scientific">Zostera marina</name>
    <name type="common">Eelgrass</name>
    <dbReference type="NCBI Taxonomy" id="29655"/>
    <lineage>
        <taxon>Eukaryota</taxon>
        <taxon>Viridiplantae</taxon>
        <taxon>Streptophyta</taxon>
        <taxon>Embryophyta</taxon>
        <taxon>Tracheophyta</taxon>
        <taxon>Spermatophyta</taxon>
        <taxon>Magnoliopsida</taxon>
        <taxon>Liliopsida</taxon>
        <taxon>Zosteraceae</taxon>
        <taxon>Zostera</taxon>
    </lineage>
</organism>
<reference evidence="16" key="1">
    <citation type="journal article" date="2016" name="Nature">
        <title>The genome of the seagrass Zostera marina reveals angiosperm adaptation to the sea.</title>
        <authorList>
            <person name="Olsen J.L."/>
            <person name="Rouze P."/>
            <person name="Verhelst B."/>
            <person name="Lin Y.-C."/>
            <person name="Bayer T."/>
            <person name="Collen J."/>
            <person name="Dattolo E."/>
            <person name="De Paoli E."/>
            <person name="Dittami S."/>
            <person name="Maumus F."/>
            <person name="Michel G."/>
            <person name="Kersting A."/>
            <person name="Lauritano C."/>
            <person name="Lohaus R."/>
            <person name="Toepel M."/>
            <person name="Tonon T."/>
            <person name="Vanneste K."/>
            <person name="Amirebrahimi M."/>
            <person name="Brakel J."/>
            <person name="Bostroem C."/>
            <person name="Chovatia M."/>
            <person name="Grimwood J."/>
            <person name="Jenkins J.W."/>
            <person name="Jueterbock A."/>
            <person name="Mraz A."/>
            <person name="Stam W.T."/>
            <person name="Tice H."/>
            <person name="Bornberg-Bauer E."/>
            <person name="Green P.J."/>
            <person name="Pearson G.A."/>
            <person name="Procaccini G."/>
            <person name="Duarte C.M."/>
            <person name="Schmutz J."/>
            <person name="Reusch T.B.H."/>
            <person name="Van de Peer Y."/>
        </authorList>
    </citation>
    <scope>NUCLEOTIDE SEQUENCE [LARGE SCALE GENOMIC DNA]</scope>
    <source>
        <strain evidence="16">cv. Finnish</strain>
    </source>
</reference>
<dbReference type="Pfam" id="PF00072">
    <property type="entry name" value="Response_reg"/>
    <property type="match status" value="1"/>
</dbReference>
<keyword evidence="4" id="KW-0932">Cytokinin signaling pathway</keyword>
<dbReference type="FunFam" id="1.10.10.60:FF:000007">
    <property type="entry name" value="Two-component response regulator"/>
    <property type="match status" value="1"/>
</dbReference>
<dbReference type="InterPro" id="IPR011006">
    <property type="entry name" value="CheY-like_superfamily"/>
</dbReference>
<keyword evidence="8 11" id="KW-0010">Activator</keyword>
<dbReference type="PIRSF" id="PIRSF036392">
    <property type="entry name" value="RR_ARR_type-B"/>
    <property type="match status" value="1"/>
</dbReference>
<keyword evidence="5 11" id="KW-0902">Two-component regulatory system</keyword>
<dbReference type="NCBIfam" id="TIGR01557">
    <property type="entry name" value="myb_SHAQKYF"/>
    <property type="match status" value="1"/>
</dbReference>
<dbReference type="Proteomes" id="UP000036987">
    <property type="component" value="Unassembled WGS sequence"/>
</dbReference>
<dbReference type="InterPro" id="IPR001005">
    <property type="entry name" value="SANT/Myb"/>
</dbReference>
<comment type="subcellular location">
    <subcellularLocation>
        <location evidence="1 11">Nucleus</location>
    </subcellularLocation>
</comment>
<dbReference type="InterPro" id="IPR001789">
    <property type="entry name" value="Sig_transdc_resp-reg_receiver"/>
</dbReference>
<dbReference type="SUPFAM" id="SSF46689">
    <property type="entry name" value="Homeodomain-like"/>
    <property type="match status" value="1"/>
</dbReference>
<keyword evidence="9 11" id="KW-0804">Transcription</keyword>
<evidence type="ECO:0000313" key="16">
    <source>
        <dbReference type="Proteomes" id="UP000036987"/>
    </source>
</evidence>
<accession>A0A0K9P118</accession>
<dbReference type="GO" id="GO:0000160">
    <property type="term" value="P:phosphorelay signal transduction system"/>
    <property type="evidence" value="ECO:0007669"/>
    <property type="project" value="UniProtKB-KW"/>
</dbReference>
<comment type="caution">
    <text evidence="15">The sequence shown here is derived from an EMBL/GenBank/DDBJ whole genome shotgun (WGS) entry which is preliminary data.</text>
</comment>
<keyword evidence="10 11" id="KW-0539">Nucleus</keyword>
<feature type="region of interest" description="Disordered" evidence="13">
    <location>
        <begin position="390"/>
        <end position="411"/>
    </location>
</feature>
<comment type="function">
    <text evidence="11">Transcriptional activator that binds specific DNA sequence.</text>
</comment>